<gene>
    <name evidence="1" type="ORF">L0N08_29630</name>
</gene>
<accession>A0AAW5C2Z3</accession>
<comment type="caution">
    <text evidence="1">The sequence shown here is derived from an EMBL/GenBank/DDBJ whole genome shotgun (WGS) entry which is preliminary data.</text>
</comment>
<evidence type="ECO:0000313" key="2">
    <source>
        <dbReference type="Proteomes" id="UP001299608"/>
    </source>
</evidence>
<dbReference type="EMBL" id="JAKNGE010000103">
    <property type="protein sequence ID" value="MCG4749554.1"/>
    <property type="molecule type" value="Genomic_DNA"/>
</dbReference>
<protein>
    <submittedName>
        <fullName evidence="1">Uncharacterized protein</fullName>
    </submittedName>
</protein>
<sequence>SQSGEFGQTWSFRGTKSRNKVSVGEPAEGSLKKFNNFENGFFFLFWQEHESFYWARRQEMESPAGPALKCAVLLGL</sequence>
<evidence type="ECO:0000313" key="1">
    <source>
        <dbReference type="EMBL" id="MCG4749554.1"/>
    </source>
</evidence>
<organism evidence="1 2">
    <name type="scientific">Enterocloster aldenensis</name>
    <dbReference type="NCBI Taxonomy" id="358742"/>
    <lineage>
        <taxon>Bacteria</taxon>
        <taxon>Bacillati</taxon>
        <taxon>Bacillota</taxon>
        <taxon>Clostridia</taxon>
        <taxon>Lachnospirales</taxon>
        <taxon>Lachnospiraceae</taxon>
        <taxon>Enterocloster</taxon>
    </lineage>
</organism>
<proteinExistence type="predicted"/>
<dbReference type="AlphaFoldDB" id="A0AAW5C2Z3"/>
<name>A0AAW5C2Z3_9FIRM</name>
<dbReference type="Proteomes" id="UP001299608">
    <property type="component" value="Unassembled WGS sequence"/>
</dbReference>
<feature type="non-terminal residue" evidence="1">
    <location>
        <position position="1"/>
    </location>
</feature>
<reference evidence="1" key="1">
    <citation type="submission" date="2022-01" db="EMBL/GenBank/DDBJ databases">
        <title>Collection of gut derived symbiotic bacterial strains cultured from healthy donors.</title>
        <authorList>
            <person name="Lin H."/>
            <person name="Kohout C."/>
            <person name="Waligurski E."/>
            <person name="Pamer E.G."/>
        </authorList>
    </citation>
    <scope>NUCLEOTIDE SEQUENCE</scope>
    <source>
        <strain evidence="1">DFI.6.55</strain>
    </source>
</reference>